<evidence type="ECO:0000313" key="2">
    <source>
        <dbReference type="EMBL" id="PVD23508.1"/>
    </source>
</evidence>
<feature type="compositionally biased region" description="Basic and acidic residues" evidence="1">
    <location>
        <begin position="105"/>
        <end position="118"/>
    </location>
</feature>
<dbReference type="AlphaFoldDB" id="A0A2T7NQR8"/>
<proteinExistence type="predicted"/>
<protein>
    <submittedName>
        <fullName evidence="2">Uncharacterized protein</fullName>
    </submittedName>
</protein>
<dbReference type="EMBL" id="PZQS01000010">
    <property type="protein sequence ID" value="PVD23508.1"/>
    <property type="molecule type" value="Genomic_DNA"/>
</dbReference>
<gene>
    <name evidence="2" type="ORF">C0Q70_16780</name>
</gene>
<reference evidence="2 3" key="1">
    <citation type="submission" date="2018-04" db="EMBL/GenBank/DDBJ databases">
        <title>The genome of golden apple snail Pomacea canaliculata provides insight into stress tolerance and invasive adaptation.</title>
        <authorList>
            <person name="Liu C."/>
            <person name="Liu B."/>
            <person name="Ren Y."/>
            <person name="Zhang Y."/>
            <person name="Wang H."/>
            <person name="Li S."/>
            <person name="Jiang F."/>
            <person name="Yin L."/>
            <person name="Zhang G."/>
            <person name="Qian W."/>
            <person name="Fan W."/>
        </authorList>
    </citation>
    <scope>NUCLEOTIDE SEQUENCE [LARGE SCALE GENOMIC DNA]</scope>
    <source>
        <strain evidence="2">SZHN2017</strain>
        <tissue evidence="2">Muscle</tissue>
    </source>
</reference>
<evidence type="ECO:0000256" key="1">
    <source>
        <dbReference type="SAM" id="MobiDB-lite"/>
    </source>
</evidence>
<feature type="region of interest" description="Disordered" evidence="1">
    <location>
        <begin position="41"/>
        <end position="118"/>
    </location>
</feature>
<accession>A0A2T7NQR8</accession>
<feature type="compositionally biased region" description="Acidic residues" evidence="1">
    <location>
        <begin position="41"/>
        <end position="50"/>
    </location>
</feature>
<sequence>MNVEFAGIIVGGGGVDGKSGARFFIFTISIDLKYFSPNNADVDEESEESEAVSLGSRTPDRLTPEGATVCGAHSQTATPPPPHIPAPEVVCSFPTAGPSPSSHQIDGRTVREDKAGWA</sequence>
<evidence type="ECO:0000313" key="3">
    <source>
        <dbReference type="Proteomes" id="UP000245119"/>
    </source>
</evidence>
<dbReference type="Proteomes" id="UP000245119">
    <property type="component" value="Linkage Group LG10"/>
</dbReference>
<name>A0A2T7NQR8_POMCA</name>
<organism evidence="2 3">
    <name type="scientific">Pomacea canaliculata</name>
    <name type="common">Golden apple snail</name>
    <dbReference type="NCBI Taxonomy" id="400727"/>
    <lineage>
        <taxon>Eukaryota</taxon>
        <taxon>Metazoa</taxon>
        <taxon>Spiralia</taxon>
        <taxon>Lophotrochozoa</taxon>
        <taxon>Mollusca</taxon>
        <taxon>Gastropoda</taxon>
        <taxon>Caenogastropoda</taxon>
        <taxon>Architaenioglossa</taxon>
        <taxon>Ampullarioidea</taxon>
        <taxon>Ampullariidae</taxon>
        <taxon>Pomacea</taxon>
    </lineage>
</organism>
<keyword evidence="3" id="KW-1185">Reference proteome</keyword>
<comment type="caution">
    <text evidence="2">The sequence shown here is derived from an EMBL/GenBank/DDBJ whole genome shotgun (WGS) entry which is preliminary data.</text>
</comment>